<dbReference type="SUPFAM" id="SSF57667">
    <property type="entry name" value="beta-beta-alpha zinc fingers"/>
    <property type="match status" value="3"/>
</dbReference>
<evidence type="ECO:0000256" key="8">
    <source>
        <dbReference type="PROSITE-ProRule" id="PRU00042"/>
    </source>
</evidence>
<dbReference type="Proteomes" id="UP000565441">
    <property type="component" value="Unassembled WGS sequence"/>
</dbReference>
<proteinExistence type="predicted"/>
<dbReference type="EMBL" id="JAACJP010000009">
    <property type="protein sequence ID" value="KAF5382231.1"/>
    <property type="molecule type" value="Genomic_DNA"/>
</dbReference>
<dbReference type="Gene3D" id="3.30.160.60">
    <property type="entry name" value="Classic Zinc Finger"/>
    <property type="match status" value="3"/>
</dbReference>
<dbReference type="GO" id="GO:0005667">
    <property type="term" value="C:transcription regulator complex"/>
    <property type="evidence" value="ECO:0007669"/>
    <property type="project" value="TreeGrafter"/>
</dbReference>
<evidence type="ECO:0000256" key="1">
    <source>
        <dbReference type="ARBA" id="ARBA00022723"/>
    </source>
</evidence>
<evidence type="ECO:0000256" key="4">
    <source>
        <dbReference type="ARBA" id="ARBA00022833"/>
    </source>
</evidence>
<dbReference type="GO" id="GO:0031519">
    <property type="term" value="C:PcG protein complex"/>
    <property type="evidence" value="ECO:0007669"/>
    <property type="project" value="TreeGrafter"/>
</dbReference>
<evidence type="ECO:0000256" key="5">
    <source>
        <dbReference type="ARBA" id="ARBA00023015"/>
    </source>
</evidence>
<feature type="compositionally biased region" description="Polar residues" evidence="9">
    <location>
        <begin position="311"/>
        <end position="320"/>
    </location>
</feature>
<keyword evidence="3 8" id="KW-0863">Zinc-finger</keyword>
<accession>A0A8H5HET5</accession>
<dbReference type="PROSITE" id="PS50157">
    <property type="entry name" value="ZINC_FINGER_C2H2_2"/>
    <property type="match status" value="3"/>
</dbReference>
<feature type="compositionally biased region" description="Low complexity" evidence="9">
    <location>
        <begin position="687"/>
        <end position="739"/>
    </location>
</feature>
<dbReference type="AlphaFoldDB" id="A0A8H5HET5"/>
<evidence type="ECO:0000259" key="10">
    <source>
        <dbReference type="PROSITE" id="PS50157"/>
    </source>
</evidence>
<gene>
    <name evidence="11" type="ORF">D9615_004268</name>
</gene>
<feature type="region of interest" description="Disordered" evidence="9">
    <location>
        <begin position="684"/>
        <end position="741"/>
    </location>
</feature>
<feature type="region of interest" description="Disordered" evidence="9">
    <location>
        <begin position="227"/>
        <end position="401"/>
    </location>
</feature>
<feature type="compositionally biased region" description="Polar residues" evidence="9">
    <location>
        <begin position="1"/>
        <end position="10"/>
    </location>
</feature>
<feature type="region of interest" description="Disordered" evidence="9">
    <location>
        <begin position="99"/>
        <end position="134"/>
    </location>
</feature>
<dbReference type="InterPro" id="IPR036236">
    <property type="entry name" value="Znf_C2H2_sf"/>
</dbReference>
<evidence type="ECO:0000256" key="6">
    <source>
        <dbReference type="ARBA" id="ARBA00023163"/>
    </source>
</evidence>
<dbReference type="GO" id="GO:0008270">
    <property type="term" value="F:zinc ion binding"/>
    <property type="evidence" value="ECO:0007669"/>
    <property type="project" value="UniProtKB-KW"/>
</dbReference>
<keyword evidence="12" id="KW-1185">Reference proteome</keyword>
<feature type="compositionally biased region" description="Low complexity" evidence="9">
    <location>
        <begin position="447"/>
        <end position="464"/>
    </location>
</feature>
<evidence type="ECO:0000256" key="3">
    <source>
        <dbReference type="ARBA" id="ARBA00022771"/>
    </source>
</evidence>
<dbReference type="InterPro" id="IPR013087">
    <property type="entry name" value="Znf_C2H2_type"/>
</dbReference>
<evidence type="ECO:0000256" key="7">
    <source>
        <dbReference type="ARBA" id="ARBA00023242"/>
    </source>
</evidence>
<reference evidence="11 12" key="1">
    <citation type="journal article" date="2020" name="ISME J.">
        <title>Uncovering the hidden diversity of litter-decomposition mechanisms in mushroom-forming fungi.</title>
        <authorList>
            <person name="Floudas D."/>
            <person name="Bentzer J."/>
            <person name="Ahren D."/>
            <person name="Johansson T."/>
            <person name="Persson P."/>
            <person name="Tunlid A."/>
        </authorList>
    </citation>
    <scope>NUCLEOTIDE SEQUENCE [LARGE SCALE GENOMIC DNA]</scope>
    <source>
        <strain evidence="11 12">CBS 661.87</strain>
    </source>
</reference>
<organism evidence="11 12">
    <name type="scientific">Tricholomella constricta</name>
    <dbReference type="NCBI Taxonomy" id="117010"/>
    <lineage>
        <taxon>Eukaryota</taxon>
        <taxon>Fungi</taxon>
        <taxon>Dikarya</taxon>
        <taxon>Basidiomycota</taxon>
        <taxon>Agaricomycotina</taxon>
        <taxon>Agaricomycetes</taxon>
        <taxon>Agaricomycetidae</taxon>
        <taxon>Agaricales</taxon>
        <taxon>Tricholomatineae</taxon>
        <taxon>Lyophyllaceae</taxon>
        <taxon>Tricholomella</taxon>
    </lineage>
</organism>
<dbReference type="PANTHER" id="PTHR14003">
    <property type="entry name" value="TRANSCRIPTIONAL REPRESSOR PROTEIN YY"/>
    <property type="match status" value="1"/>
</dbReference>
<feature type="region of interest" description="Disordered" evidence="9">
    <location>
        <begin position="146"/>
        <end position="194"/>
    </location>
</feature>
<sequence length="773" mass="81763">MDDIQRTGSDASPYINEIDLQPPSPRDPTLDLYPDYEYEYHTATGSPFSSHSDLSFTSDQLAPLFADNAGAYDPSEYDNPHNTAPLLMFDDPATDYYNLDYYRSPSPSGSDINDDNPSRASSASSNNTTFHSPNMTVAHSFEGLSFNSPNWNTDPLPPQHKPPSPPRLLMPDQPSVIINAPDDQTNSDLGPSLHIVPATPVSGGGAVANIASSQVASSSPWLDVVESRSGSLSRSPSPAHSLATTPGPSRSPSASPQPQHTPFLYPQATRSRSKSDTALEPPHWDTVTGGEGFPQQHPSQQVYQAPGGTNHPPTIGNNFTFGAPSSSSAPQNNNDSANNGYLSPEYPEFQLGGGGGGTQLRRSKSEAGGGPVNRHRGSRSEDYRFSTTTSNVGGGGDSFLAPGGPNTYLVPPSPHVEMIRAQQQQQLQQQQQQQQQFLSPSMRVPELMPLPSHPTHSHSHSLSSAQNLHYASAGAGSRGHYRRGSWGSRSERGTAAGAWGDGEGLSAGSTRPSPYPSPNASPRGGRYVPLERLPGDEFLGLDAGTGAGLLGEGQGQAGGGAGSQGAIATVSKPNVTTGRTANASHKRRKQDATFVCPVPGCGSTFTRSFNLKGHIRSHNEEKPFQCHWPGCGKGFARQHDCKRHEQLHTNYRPFSCEGCGKQFARMDALNRHLRSEGGAECAKLQEAAAGTSSPPASARSSRSQPSTASSSSNSSASSSMTSSPSSVSTSATSQGSASTLTVERYAQQQQAQFELSAQKMEADAWGVGLSVAL</sequence>
<dbReference type="GO" id="GO:0000978">
    <property type="term" value="F:RNA polymerase II cis-regulatory region sequence-specific DNA binding"/>
    <property type="evidence" value="ECO:0007669"/>
    <property type="project" value="TreeGrafter"/>
</dbReference>
<feature type="compositionally biased region" description="Pro residues" evidence="9">
    <location>
        <begin position="155"/>
        <end position="168"/>
    </location>
</feature>
<dbReference type="SMART" id="SM00355">
    <property type="entry name" value="ZnF_C2H2"/>
    <property type="match status" value="3"/>
</dbReference>
<feature type="compositionally biased region" description="Low complexity" evidence="9">
    <location>
        <begin position="227"/>
        <end position="258"/>
    </location>
</feature>
<keyword evidence="7" id="KW-0539">Nucleus</keyword>
<keyword evidence="4" id="KW-0862">Zinc</keyword>
<dbReference type="Pfam" id="PF00096">
    <property type="entry name" value="zf-C2H2"/>
    <property type="match status" value="2"/>
</dbReference>
<feature type="domain" description="C2H2-type" evidence="10">
    <location>
        <begin position="654"/>
        <end position="681"/>
    </location>
</feature>
<feature type="region of interest" description="Disordered" evidence="9">
    <location>
        <begin position="444"/>
        <end position="529"/>
    </location>
</feature>
<feature type="domain" description="C2H2-type" evidence="10">
    <location>
        <begin position="624"/>
        <end position="653"/>
    </location>
</feature>
<comment type="caution">
    <text evidence="11">The sequence shown here is derived from an EMBL/GenBank/DDBJ whole genome shotgun (WGS) entry which is preliminary data.</text>
</comment>
<protein>
    <recommendedName>
        <fullName evidence="10">C2H2-type domain-containing protein</fullName>
    </recommendedName>
</protein>
<evidence type="ECO:0000256" key="9">
    <source>
        <dbReference type="SAM" id="MobiDB-lite"/>
    </source>
</evidence>
<name>A0A8H5HET5_9AGAR</name>
<feature type="domain" description="C2H2-type" evidence="10">
    <location>
        <begin position="594"/>
        <end position="623"/>
    </location>
</feature>
<dbReference type="PANTHER" id="PTHR14003:SF23">
    <property type="entry name" value="ZINC FINGER PROTEIN 143"/>
    <property type="match status" value="1"/>
</dbReference>
<dbReference type="PROSITE" id="PS00028">
    <property type="entry name" value="ZINC_FINGER_C2H2_1"/>
    <property type="match status" value="2"/>
</dbReference>
<keyword evidence="5" id="KW-0805">Transcription regulation</keyword>
<keyword evidence="1" id="KW-0479">Metal-binding</keyword>
<dbReference type="OrthoDB" id="4748970at2759"/>
<dbReference type="GO" id="GO:0000981">
    <property type="term" value="F:DNA-binding transcription factor activity, RNA polymerase II-specific"/>
    <property type="evidence" value="ECO:0007669"/>
    <property type="project" value="TreeGrafter"/>
</dbReference>
<evidence type="ECO:0000256" key="2">
    <source>
        <dbReference type="ARBA" id="ARBA00022737"/>
    </source>
</evidence>
<feature type="compositionally biased region" description="Low complexity" evidence="9">
    <location>
        <begin position="323"/>
        <end position="339"/>
    </location>
</feature>
<dbReference type="GO" id="GO:0000785">
    <property type="term" value="C:chromatin"/>
    <property type="evidence" value="ECO:0007669"/>
    <property type="project" value="TreeGrafter"/>
</dbReference>
<evidence type="ECO:0000313" key="12">
    <source>
        <dbReference type="Proteomes" id="UP000565441"/>
    </source>
</evidence>
<keyword evidence="6" id="KW-0804">Transcription</keyword>
<feature type="compositionally biased region" description="Low complexity" evidence="9">
    <location>
        <begin position="118"/>
        <end position="127"/>
    </location>
</feature>
<evidence type="ECO:0000313" key="11">
    <source>
        <dbReference type="EMBL" id="KAF5382231.1"/>
    </source>
</evidence>
<keyword evidence="2" id="KW-0677">Repeat</keyword>
<feature type="region of interest" description="Disordered" evidence="9">
    <location>
        <begin position="1"/>
        <end position="35"/>
    </location>
</feature>
<dbReference type="FunFam" id="3.30.160.60:FF:000032">
    <property type="entry name" value="Krueppel-like factor 4"/>
    <property type="match status" value="1"/>
</dbReference>